<dbReference type="InterPro" id="IPR011990">
    <property type="entry name" value="TPR-like_helical_dom_sf"/>
</dbReference>
<evidence type="ECO:0000256" key="6">
    <source>
        <dbReference type="SAM" id="MobiDB-lite"/>
    </source>
</evidence>
<dbReference type="InterPro" id="IPR005158">
    <property type="entry name" value="BTAD"/>
</dbReference>
<dbReference type="AlphaFoldDB" id="A0A1V0A5H4"/>
<dbReference type="InterPro" id="IPR036388">
    <property type="entry name" value="WH-like_DNA-bd_sf"/>
</dbReference>
<name>A0A1V0A5H4_9ACTN</name>
<proteinExistence type="inferred from homology"/>
<dbReference type="Gene3D" id="3.40.50.300">
    <property type="entry name" value="P-loop containing nucleotide triphosphate hydrolases"/>
    <property type="match status" value="1"/>
</dbReference>
<dbReference type="InterPro" id="IPR003593">
    <property type="entry name" value="AAA+_ATPase"/>
</dbReference>
<dbReference type="KEGG" id="noa:BKM31_32040"/>
<dbReference type="PANTHER" id="PTHR35807:SF1">
    <property type="entry name" value="TRANSCRIPTIONAL REGULATOR REDD"/>
    <property type="match status" value="1"/>
</dbReference>
<dbReference type="SMART" id="SM00862">
    <property type="entry name" value="Trans_reg_C"/>
    <property type="match status" value="1"/>
</dbReference>
<dbReference type="InterPro" id="IPR001867">
    <property type="entry name" value="OmpR/PhoB-type_DNA-bd"/>
</dbReference>
<dbReference type="GO" id="GO:0006355">
    <property type="term" value="P:regulation of DNA-templated transcription"/>
    <property type="evidence" value="ECO:0007669"/>
    <property type="project" value="InterPro"/>
</dbReference>
<dbReference type="SUPFAM" id="SSF46894">
    <property type="entry name" value="C-terminal effector domain of the bipartite response regulators"/>
    <property type="match status" value="1"/>
</dbReference>
<dbReference type="SUPFAM" id="SSF52540">
    <property type="entry name" value="P-loop containing nucleoside triphosphate hydrolases"/>
    <property type="match status" value="1"/>
</dbReference>
<evidence type="ECO:0000256" key="1">
    <source>
        <dbReference type="ARBA" id="ARBA00005820"/>
    </source>
</evidence>
<dbReference type="InterPro" id="IPR027417">
    <property type="entry name" value="P-loop_NTPase"/>
</dbReference>
<comment type="similarity">
    <text evidence="1">Belongs to the AfsR/DnrI/RedD regulatory family.</text>
</comment>
<keyword evidence="2" id="KW-0805">Transcription regulation</keyword>
<dbReference type="EMBL" id="CP017717">
    <property type="protein sequence ID" value="AQZ65476.1"/>
    <property type="molecule type" value="Genomic_DNA"/>
</dbReference>
<dbReference type="STRING" id="1909395.BKM31_32040"/>
<dbReference type="InterPro" id="IPR016032">
    <property type="entry name" value="Sig_transdc_resp-reg_C-effctor"/>
</dbReference>
<dbReference type="Pfam" id="PF00486">
    <property type="entry name" value="Trans_reg_C"/>
    <property type="match status" value="1"/>
</dbReference>
<protein>
    <recommendedName>
        <fullName evidence="7">OmpR/PhoB-type domain-containing protein</fullName>
    </recommendedName>
</protein>
<dbReference type="InterPro" id="IPR041664">
    <property type="entry name" value="AAA_16"/>
</dbReference>
<evidence type="ECO:0000313" key="8">
    <source>
        <dbReference type="EMBL" id="AQZ65476.1"/>
    </source>
</evidence>
<dbReference type="Gene3D" id="1.25.40.10">
    <property type="entry name" value="Tetratricopeptide repeat domain"/>
    <property type="match status" value="1"/>
</dbReference>
<evidence type="ECO:0000313" key="9">
    <source>
        <dbReference type="Proteomes" id="UP000190797"/>
    </source>
</evidence>
<feature type="compositionally biased region" description="Pro residues" evidence="6">
    <location>
        <begin position="252"/>
        <end position="269"/>
    </location>
</feature>
<dbReference type="InterPro" id="IPR051677">
    <property type="entry name" value="AfsR-DnrI-RedD_regulator"/>
</dbReference>
<keyword evidence="4" id="KW-0804">Transcription</keyword>
<evidence type="ECO:0000259" key="7">
    <source>
        <dbReference type="PROSITE" id="PS51755"/>
    </source>
</evidence>
<keyword evidence="3 5" id="KW-0238">DNA-binding</keyword>
<dbReference type="GO" id="GO:0003677">
    <property type="term" value="F:DNA binding"/>
    <property type="evidence" value="ECO:0007669"/>
    <property type="project" value="UniProtKB-UniRule"/>
</dbReference>
<dbReference type="GO" id="GO:0000160">
    <property type="term" value="P:phosphorelay signal transduction system"/>
    <property type="evidence" value="ECO:0007669"/>
    <property type="project" value="InterPro"/>
</dbReference>
<dbReference type="Pfam" id="PF03704">
    <property type="entry name" value="BTAD"/>
    <property type="match status" value="1"/>
</dbReference>
<dbReference type="SMART" id="SM01043">
    <property type="entry name" value="BTAD"/>
    <property type="match status" value="1"/>
</dbReference>
<dbReference type="PROSITE" id="PS51755">
    <property type="entry name" value="OMPR_PHOB"/>
    <property type="match status" value="1"/>
</dbReference>
<gene>
    <name evidence="8" type="ORF">BKM31_32040</name>
</gene>
<reference evidence="9" key="1">
    <citation type="journal article" date="2017" name="Med. Chem. Commun.">
        <title>Nonomuraea sp. ATCC 55076 harbours the largest actinomycete chromosome to date and the kistamicin biosynthetic gene cluster.</title>
        <authorList>
            <person name="Nazari B."/>
            <person name="Forneris C.C."/>
            <person name="Gibson M.I."/>
            <person name="Moon K."/>
            <person name="Schramma K.R."/>
            <person name="Seyedsayamdost M.R."/>
        </authorList>
    </citation>
    <scope>NUCLEOTIDE SEQUENCE [LARGE SCALE GENOMIC DNA]</scope>
    <source>
        <strain evidence="9">ATCC 55076</strain>
    </source>
</reference>
<evidence type="ECO:0000256" key="2">
    <source>
        <dbReference type="ARBA" id="ARBA00023015"/>
    </source>
</evidence>
<evidence type="ECO:0000256" key="4">
    <source>
        <dbReference type="ARBA" id="ARBA00023163"/>
    </source>
</evidence>
<dbReference type="Proteomes" id="UP000190797">
    <property type="component" value="Chromosome"/>
</dbReference>
<feature type="region of interest" description="Disordered" evidence="6">
    <location>
        <begin position="247"/>
        <end position="354"/>
    </location>
</feature>
<evidence type="ECO:0000256" key="3">
    <source>
        <dbReference type="ARBA" id="ARBA00023125"/>
    </source>
</evidence>
<keyword evidence="9" id="KW-1185">Reference proteome</keyword>
<accession>A0A1V0A5H4</accession>
<dbReference type="Gene3D" id="1.10.10.10">
    <property type="entry name" value="Winged helix-like DNA-binding domain superfamily/Winged helix DNA-binding domain"/>
    <property type="match status" value="1"/>
</dbReference>
<organism evidence="8 9">
    <name type="scientific">[Actinomadura] parvosata subsp. kistnae</name>
    <dbReference type="NCBI Taxonomy" id="1909395"/>
    <lineage>
        <taxon>Bacteria</taxon>
        <taxon>Bacillati</taxon>
        <taxon>Actinomycetota</taxon>
        <taxon>Actinomycetes</taxon>
        <taxon>Streptosporangiales</taxon>
        <taxon>Streptosporangiaceae</taxon>
        <taxon>Nonomuraea</taxon>
    </lineage>
</organism>
<dbReference type="SUPFAM" id="SSF48452">
    <property type="entry name" value="TPR-like"/>
    <property type="match status" value="1"/>
</dbReference>
<dbReference type="PANTHER" id="PTHR35807">
    <property type="entry name" value="TRANSCRIPTIONAL REGULATOR REDD-RELATED"/>
    <property type="match status" value="1"/>
</dbReference>
<dbReference type="SMART" id="SM00382">
    <property type="entry name" value="AAA"/>
    <property type="match status" value="1"/>
</dbReference>
<feature type="domain" description="OmpR/PhoB-type" evidence="7">
    <location>
        <begin position="1"/>
        <end position="98"/>
    </location>
</feature>
<dbReference type="Pfam" id="PF13191">
    <property type="entry name" value="AAA_16"/>
    <property type="match status" value="1"/>
</dbReference>
<dbReference type="RefSeq" id="WP_196223935.1">
    <property type="nucleotide sequence ID" value="NZ_CP017717.1"/>
</dbReference>
<dbReference type="CDD" id="cd15831">
    <property type="entry name" value="BTAD"/>
    <property type="match status" value="1"/>
</dbReference>
<sequence>MDIRVLGPLEIAGGDGRPRGIGSLKLRTLVSALVLAEGRPVAPAVLIDRLWGDEPPAEAQASLHSYVSHLRRLLEPGRPAGARSRLLTFGPVGYTLAIDQEQVDAARFLRLAGQAEHASEPAEVERLAGEALALWRGEPYQDLDDQAYVAAVRARLTEARERARELRVSAVIRQHRHAEALGELEALTHEHPLRERLWALRALALYRSGRQGEALEALRTARRILAEELGVDPGEELRALERDILGQSPALLPDPPPSPLGQSPAPPADRSPSPLGQSPAPPADRSPAPLGQSPVPPADRSPAPLGQSPAPAGHAPVPLGQSHVPLGQDPVPPGQSPMRPRRPLAADGAGERGMAGRREELAALDGLLEAAAAGRPGFALITGEPGIGKTRLADELAGLALARGFTVAVGRCAATEGAPAFWPWAMVLERLADALPPLPADVRANLPGVGSATENDPEGARFRTYEAAARALTAGREPLLVILDDLHWADRSSLRLLGYLAENVREGGLVVVGTARDLPPPEGTLAEAFEALSRRQAVRLPLSGLSASDLAELAPAGTDVRALRDRTNGNPFFVTELLRFMDAGPRGGAALPLGVRDVVLGRVGRLPEPSGELLRVAAVAGREFDVAIVAEAAGLSLDAALDRLEPAMAAGLVAEGRPGRFLFVHALVQEALTEVVPVLRRARLHAAVAAAIESRADGSPAGRLAAAAHHWFGAIPAGHVARAWRAAWRAAGEASLLRAYDAAVELLERAVRVAGDDPASSPGERMDLLLALAEARFGAGDSAGQEAELARVRRLAKQAGDRRRWIEAATGYGGRILQPWKVYGHYDAELTADLLELAADDTLERAARARVLACLALQTYYEPGREPAQRERWSAEAARLARQENDATLLGRVLFARFYALLDPESVHHRLEAGEEMARTGLEAGDDELRTIGLVCQGGTLLELCRVREALDVLAEAERLVGRTHMPYLRIILGWLRLGVVIHQGDLEAAESLLAATAAEQRATSMWGVESTTAGAEYQVALMRLRQGTAGAARPPQDVSHELLDRFNLDAYAHYLVVMGRLEEARRVLGPWERQSPIPRTFVYLFWLVVRCEVWAVLGDRRACADLYEEASPYAGRMGMSGLSMLMWPVSRSLAQLAEALGDTEAARRHARHAEAVERELVQPHSAAIRLR</sequence>
<evidence type="ECO:0000256" key="5">
    <source>
        <dbReference type="PROSITE-ProRule" id="PRU01091"/>
    </source>
</evidence>
<feature type="DNA-binding region" description="OmpR/PhoB-type" evidence="5">
    <location>
        <begin position="1"/>
        <end position="98"/>
    </location>
</feature>